<name>A0A8H4R8I6_9HELO</name>
<evidence type="ECO:0000313" key="2">
    <source>
        <dbReference type="EMBL" id="KAF4625415.1"/>
    </source>
</evidence>
<keyword evidence="3" id="KW-1185">Reference proteome</keyword>
<dbReference type="PANTHER" id="PTHR44167:SF24">
    <property type="entry name" value="SERINE_THREONINE-PROTEIN KINASE CHK2"/>
    <property type="match status" value="1"/>
</dbReference>
<dbReference type="PANTHER" id="PTHR44167">
    <property type="entry name" value="OVARIAN-SPECIFIC SERINE/THREONINE-PROTEIN KINASE LOK-RELATED"/>
    <property type="match status" value="1"/>
</dbReference>
<evidence type="ECO:0000313" key="3">
    <source>
        <dbReference type="Proteomes" id="UP000566819"/>
    </source>
</evidence>
<proteinExistence type="predicted"/>
<dbReference type="SMART" id="SM00220">
    <property type="entry name" value="S_TKc"/>
    <property type="match status" value="1"/>
</dbReference>
<dbReference type="GO" id="GO:0004674">
    <property type="term" value="F:protein serine/threonine kinase activity"/>
    <property type="evidence" value="ECO:0007669"/>
    <property type="project" value="TreeGrafter"/>
</dbReference>
<dbReference type="Proteomes" id="UP000566819">
    <property type="component" value="Unassembled WGS sequence"/>
</dbReference>
<comment type="caution">
    <text evidence="2">The sequence shown here is derived from an EMBL/GenBank/DDBJ whole genome shotgun (WGS) entry which is preliminary data.</text>
</comment>
<dbReference type="PROSITE" id="PS50011">
    <property type="entry name" value="PROTEIN_KINASE_DOM"/>
    <property type="match status" value="1"/>
</dbReference>
<dbReference type="InterPro" id="IPR011009">
    <property type="entry name" value="Kinase-like_dom_sf"/>
</dbReference>
<dbReference type="SUPFAM" id="SSF56112">
    <property type="entry name" value="Protein kinase-like (PK-like)"/>
    <property type="match status" value="1"/>
</dbReference>
<reference evidence="2 3" key="1">
    <citation type="submission" date="2020-03" db="EMBL/GenBank/DDBJ databases">
        <title>Draft Genome Sequence of Cudoniella acicularis.</title>
        <authorList>
            <person name="Buettner E."/>
            <person name="Kellner H."/>
        </authorList>
    </citation>
    <scope>NUCLEOTIDE SEQUENCE [LARGE SCALE GENOMIC DNA]</scope>
    <source>
        <strain evidence="2 3">DSM 108380</strain>
    </source>
</reference>
<gene>
    <name evidence="2" type="ORF">G7Y89_g12750</name>
</gene>
<dbReference type="GO" id="GO:0005524">
    <property type="term" value="F:ATP binding"/>
    <property type="evidence" value="ECO:0007669"/>
    <property type="project" value="InterPro"/>
</dbReference>
<dbReference type="Gene3D" id="1.10.510.10">
    <property type="entry name" value="Transferase(Phosphotransferase) domain 1"/>
    <property type="match status" value="1"/>
</dbReference>
<feature type="domain" description="Protein kinase" evidence="1">
    <location>
        <begin position="1"/>
        <end position="287"/>
    </location>
</feature>
<protein>
    <recommendedName>
        <fullName evidence="1">Protein kinase domain-containing protein</fullName>
    </recommendedName>
</protein>
<accession>A0A8H4R8I6</accession>
<dbReference type="OrthoDB" id="3516685at2759"/>
<evidence type="ECO:0000259" key="1">
    <source>
        <dbReference type="PROSITE" id="PS50011"/>
    </source>
</evidence>
<dbReference type="Pfam" id="PF00069">
    <property type="entry name" value="Pkinase"/>
    <property type="match status" value="1"/>
</dbReference>
<dbReference type="InterPro" id="IPR000719">
    <property type="entry name" value="Prot_kinase_dom"/>
</dbReference>
<dbReference type="GO" id="GO:0005634">
    <property type="term" value="C:nucleus"/>
    <property type="evidence" value="ECO:0007669"/>
    <property type="project" value="TreeGrafter"/>
</dbReference>
<dbReference type="GO" id="GO:0044773">
    <property type="term" value="P:mitotic DNA damage checkpoint signaling"/>
    <property type="evidence" value="ECO:0007669"/>
    <property type="project" value="TreeGrafter"/>
</dbReference>
<dbReference type="AlphaFoldDB" id="A0A8H4R8I6"/>
<sequence length="305" mass="34529">MSSASPRPKTFIHLTPSNADAILAFSELAAAVQDIENNKDLVHAAKSLLRDRKSHQAIAKEIEILKSLPIHPQILRFREVHYERQDQWFSRPADERDERHNFEARPEKVVIIFSPFARQTMFEFFDETDKDTRLAAFQELLQGVLALHNTGFIHRDIKSANWGVVTIPPAKITTVILDYGLSIRATSCPRGRVGTVPFMAPEMEVADYGSGVDIWSCGIIGLQLFVTEKKLSWSNVTDENGKRSYINCIKQLRAEAADTMSNLIFKMLAWDPSKRITAEEALRHPCFAAVQFEPEPQPGQKRRAS</sequence>
<organism evidence="2 3">
    <name type="scientific">Cudoniella acicularis</name>
    <dbReference type="NCBI Taxonomy" id="354080"/>
    <lineage>
        <taxon>Eukaryota</taxon>
        <taxon>Fungi</taxon>
        <taxon>Dikarya</taxon>
        <taxon>Ascomycota</taxon>
        <taxon>Pezizomycotina</taxon>
        <taxon>Leotiomycetes</taxon>
        <taxon>Helotiales</taxon>
        <taxon>Tricladiaceae</taxon>
        <taxon>Cudoniella</taxon>
    </lineage>
</organism>
<dbReference type="EMBL" id="JAAMPI010001384">
    <property type="protein sequence ID" value="KAF4625415.1"/>
    <property type="molecule type" value="Genomic_DNA"/>
</dbReference>